<feature type="signal peptide" evidence="1">
    <location>
        <begin position="1"/>
        <end position="39"/>
    </location>
</feature>
<dbReference type="HOGENOM" id="CLU_1033310_0_0_11"/>
<dbReference type="Proteomes" id="UP000008229">
    <property type="component" value="Chromosome"/>
</dbReference>
<proteinExistence type="predicted"/>
<name>D3F6V4_CONWI</name>
<dbReference type="InterPro" id="IPR006311">
    <property type="entry name" value="TAT_signal"/>
</dbReference>
<dbReference type="EMBL" id="CP001854">
    <property type="protein sequence ID" value="ADB52752.1"/>
    <property type="molecule type" value="Genomic_DNA"/>
</dbReference>
<keyword evidence="1" id="KW-0732">Signal</keyword>
<protein>
    <submittedName>
        <fullName evidence="2">Uncharacterized protein</fullName>
    </submittedName>
</protein>
<gene>
    <name evidence="2" type="ordered locus">Cwoe_4338</name>
</gene>
<dbReference type="AlphaFoldDB" id="D3F6V4"/>
<accession>D3F6V4</accession>
<sequence length="269" mass="28412" precursor="true">MTPSVDRRMPLSRRQAGRLLVAAAVAVTALITLPTAATAEAVPSASTDLCVGVQCDTPESGSFVPEAAAAASVASLEELKAQSTSGFYELPALVYRGDTQPRSVVYYAKAGELDLMPASVRNLTVVQDFARNGFNFAADGLIVIDHGMAMPVPGARAAAAKRPKAKAATINDCPDRYFCIFADEYWPYLSYAYSGPVYTGTGWHNFGTNIGKSMGNFRDGDSLLADHGMGTGTQYCARERSSDASLANNAIGNGNASSWAMLRGADDRC</sequence>
<feature type="chain" id="PRO_5003044025" evidence="1">
    <location>
        <begin position="40"/>
        <end position="269"/>
    </location>
</feature>
<evidence type="ECO:0000313" key="2">
    <source>
        <dbReference type="EMBL" id="ADB52752.1"/>
    </source>
</evidence>
<dbReference type="KEGG" id="cwo:Cwoe_4338"/>
<dbReference type="PROSITE" id="PS51318">
    <property type="entry name" value="TAT"/>
    <property type="match status" value="1"/>
</dbReference>
<evidence type="ECO:0000313" key="3">
    <source>
        <dbReference type="Proteomes" id="UP000008229"/>
    </source>
</evidence>
<reference evidence="2 3" key="1">
    <citation type="journal article" date="2010" name="Stand. Genomic Sci.">
        <title>Complete genome sequence of Conexibacter woesei type strain (ID131577).</title>
        <authorList>
            <person name="Pukall R."/>
            <person name="Lapidus A."/>
            <person name="Glavina Del Rio T."/>
            <person name="Copeland A."/>
            <person name="Tice H."/>
            <person name="Cheng J.-F."/>
            <person name="Lucas S."/>
            <person name="Chen F."/>
            <person name="Nolan M."/>
            <person name="Bruce D."/>
            <person name="Goodwin L."/>
            <person name="Pitluck S."/>
            <person name="Mavromatis K."/>
            <person name="Ivanova N."/>
            <person name="Ovchinnikova G."/>
            <person name="Pati A."/>
            <person name="Chen A."/>
            <person name="Palaniappan K."/>
            <person name="Land M."/>
            <person name="Hauser L."/>
            <person name="Chang Y.-J."/>
            <person name="Jeffries C.D."/>
            <person name="Chain P."/>
            <person name="Meincke L."/>
            <person name="Sims D."/>
            <person name="Brettin T."/>
            <person name="Detter J.C."/>
            <person name="Rohde M."/>
            <person name="Goeker M."/>
            <person name="Bristow J."/>
            <person name="Eisen J.A."/>
            <person name="Markowitz V."/>
            <person name="Kyrpides N.C."/>
            <person name="Klenk H.-P."/>
            <person name="Hugenholtz P."/>
        </authorList>
    </citation>
    <scope>NUCLEOTIDE SEQUENCE [LARGE SCALE GENOMIC DNA]</scope>
    <source>
        <strain evidence="3">DSM 14684 / CIP 108061 / JCM 11494 / NBRC 100937 / ID131577</strain>
    </source>
</reference>
<evidence type="ECO:0000256" key="1">
    <source>
        <dbReference type="SAM" id="SignalP"/>
    </source>
</evidence>
<reference evidence="3" key="2">
    <citation type="submission" date="2010-01" db="EMBL/GenBank/DDBJ databases">
        <title>The complete genome of Conexibacter woesei DSM 14684.</title>
        <authorList>
            <consortium name="US DOE Joint Genome Institute (JGI-PGF)"/>
            <person name="Lucas S."/>
            <person name="Copeland A."/>
            <person name="Lapidus A."/>
            <person name="Glavina del Rio T."/>
            <person name="Dalin E."/>
            <person name="Tice H."/>
            <person name="Bruce D."/>
            <person name="Goodwin L."/>
            <person name="Pitluck S."/>
            <person name="Kyrpides N."/>
            <person name="Mavromatis K."/>
            <person name="Ivanova N."/>
            <person name="Mikhailova N."/>
            <person name="Chertkov O."/>
            <person name="Brettin T."/>
            <person name="Detter J.C."/>
            <person name="Han C."/>
            <person name="Larimer F."/>
            <person name="Land M."/>
            <person name="Hauser L."/>
            <person name="Markowitz V."/>
            <person name="Cheng J.-F."/>
            <person name="Hugenholtz P."/>
            <person name="Woyke T."/>
            <person name="Wu D."/>
            <person name="Pukall R."/>
            <person name="Steenblock K."/>
            <person name="Schneider S."/>
            <person name="Klenk H.-P."/>
            <person name="Eisen J.A."/>
        </authorList>
    </citation>
    <scope>NUCLEOTIDE SEQUENCE [LARGE SCALE GENOMIC DNA]</scope>
    <source>
        <strain evidence="3">DSM 14684 / CIP 108061 / JCM 11494 / NBRC 100937 / ID131577</strain>
    </source>
</reference>
<dbReference type="RefSeq" id="WP_012935803.1">
    <property type="nucleotide sequence ID" value="NC_013739.1"/>
</dbReference>
<keyword evidence="3" id="KW-1185">Reference proteome</keyword>
<organism evidence="2 3">
    <name type="scientific">Conexibacter woesei (strain DSM 14684 / CCUG 47730 / CIP 108061 / JCM 11494 / NBRC 100937 / ID131577)</name>
    <dbReference type="NCBI Taxonomy" id="469383"/>
    <lineage>
        <taxon>Bacteria</taxon>
        <taxon>Bacillati</taxon>
        <taxon>Actinomycetota</taxon>
        <taxon>Thermoleophilia</taxon>
        <taxon>Solirubrobacterales</taxon>
        <taxon>Conexibacteraceae</taxon>
        <taxon>Conexibacter</taxon>
    </lineage>
</organism>